<dbReference type="InterPro" id="IPR036388">
    <property type="entry name" value="WH-like_DNA-bd_sf"/>
</dbReference>
<dbReference type="Pfam" id="PF01638">
    <property type="entry name" value="HxlR"/>
    <property type="match status" value="1"/>
</dbReference>
<name>A0A372JKN4_9ACTN</name>
<dbReference type="PANTHER" id="PTHR33204">
    <property type="entry name" value="TRANSCRIPTIONAL REGULATOR, MARR FAMILY"/>
    <property type="match status" value="1"/>
</dbReference>
<keyword evidence="2" id="KW-0238">DNA-binding</keyword>
<dbReference type="InterPro" id="IPR002577">
    <property type="entry name" value="HTH_HxlR"/>
</dbReference>
<dbReference type="GO" id="GO:0003677">
    <property type="term" value="F:DNA binding"/>
    <property type="evidence" value="ECO:0007669"/>
    <property type="project" value="UniProtKB-KW"/>
</dbReference>
<feature type="domain" description="HTH hxlR-type" evidence="4">
    <location>
        <begin position="11"/>
        <end position="108"/>
    </location>
</feature>
<evidence type="ECO:0000256" key="2">
    <source>
        <dbReference type="ARBA" id="ARBA00023125"/>
    </source>
</evidence>
<keyword evidence="6" id="KW-1185">Reference proteome</keyword>
<evidence type="ECO:0000259" key="4">
    <source>
        <dbReference type="PROSITE" id="PS51118"/>
    </source>
</evidence>
<dbReference type="PROSITE" id="PS51118">
    <property type="entry name" value="HTH_HXLR"/>
    <property type="match status" value="1"/>
</dbReference>
<dbReference type="OrthoDB" id="3526217at2"/>
<dbReference type="SUPFAM" id="SSF46785">
    <property type="entry name" value="Winged helix' DNA-binding domain"/>
    <property type="match status" value="1"/>
</dbReference>
<dbReference type="Proteomes" id="UP000261811">
    <property type="component" value="Unassembled WGS sequence"/>
</dbReference>
<protein>
    <submittedName>
        <fullName evidence="5">Transcriptional regulator</fullName>
    </submittedName>
</protein>
<sequence>MPPKEADPRPCSIADTMELIGERWSILVVRELLHGVRRFDGIAHNTGASRDILTARLRKLERSGILYRERYSDRPVRYEYHLTEAGRELGDVLMLLVKWGDRHINQDDPPVVWTHSCGADLVPEVVCAACGKPAREGAHSPHGRGVRPTS</sequence>
<dbReference type="RefSeq" id="WP_117358520.1">
    <property type="nucleotide sequence ID" value="NZ_QURH01000290.1"/>
</dbReference>
<keyword evidence="3" id="KW-0804">Transcription</keyword>
<accession>A0A372JKN4</accession>
<dbReference type="Gene3D" id="1.10.10.10">
    <property type="entry name" value="Winged helix-like DNA-binding domain superfamily/Winged helix DNA-binding domain"/>
    <property type="match status" value="1"/>
</dbReference>
<evidence type="ECO:0000313" key="6">
    <source>
        <dbReference type="Proteomes" id="UP000261811"/>
    </source>
</evidence>
<evidence type="ECO:0000256" key="3">
    <source>
        <dbReference type="ARBA" id="ARBA00023163"/>
    </source>
</evidence>
<reference evidence="5 6" key="1">
    <citation type="submission" date="2018-08" db="EMBL/GenBank/DDBJ databases">
        <title>Actinomadura jelena sp. nov., a novel Actinomycete isolated from soil in Chad.</title>
        <authorList>
            <person name="Shi L."/>
        </authorList>
    </citation>
    <scope>NUCLEOTIDE SEQUENCE [LARGE SCALE GENOMIC DNA]</scope>
    <source>
        <strain evidence="5 6">NEAU-G17</strain>
    </source>
</reference>
<comment type="caution">
    <text evidence="5">The sequence shown here is derived from an EMBL/GenBank/DDBJ whole genome shotgun (WGS) entry which is preliminary data.</text>
</comment>
<dbReference type="AlphaFoldDB" id="A0A372JKN4"/>
<dbReference type="InterPro" id="IPR036390">
    <property type="entry name" value="WH_DNA-bd_sf"/>
</dbReference>
<organism evidence="5 6">
    <name type="scientific">Actinomadura logoneensis</name>
    <dbReference type="NCBI Taxonomy" id="2293572"/>
    <lineage>
        <taxon>Bacteria</taxon>
        <taxon>Bacillati</taxon>
        <taxon>Actinomycetota</taxon>
        <taxon>Actinomycetes</taxon>
        <taxon>Streptosporangiales</taxon>
        <taxon>Thermomonosporaceae</taxon>
        <taxon>Actinomadura</taxon>
    </lineage>
</organism>
<evidence type="ECO:0000256" key="1">
    <source>
        <dbReference type="ARBA" id="ARBA00023015"/>
    </source>
</evidence>
<keyword evidence="1" id="KW-0805">Transcription regulation</keyword>
<dbReference type="PANTHER" id="PTHR33204:SF18">
    <property type="entry name" value="TRANSCRIPTIONAL REGULATORY PROTEIN"/>
    <property type="match status" value="1"/>
</dbReference>
<dbReference type="EMBL" id="QURH01000290">
    <property type="protein sequence ID" value="RFU40366.1"/>
    <property type="molecule type" value="Genomic_DNA"/>
</dbReference>
<proteinExistence type="predicted"/>
<gene>
    <name evidence="5" type="ORF">DZF91_17460</name>
</gene>
<evidence type="ECO:0000313" key="5">
    <source>
        <dbReference type="EMBL" id="RFU40366.1"/>
    </source>
</evidence>